<evidence type="ECO:0000313" key="1">
    <source>
        <dbReference type="EMBL" id="PWA51390.1"/>
    </source>
</evidence>
<organism evidence="1 2">
    <name type="scientific">Artemisia annua</name>
    <name type="common">Sweet wormwood</name>
    <dbReference type="NCBI Taxonomy" id="35608"/>
    <lineage>
        <taxon>Eukaryota</taxon>
        <taxon>Viridiplantae</taxon>
        <taxon>Streptophyta</taxon>
        <taxon>Embryophyta</taxon>
        <taxon>Tracheophyta</taxon>
        <taxon>Spermatophyta</taxon>
        <taxon>Magnoliopsida</taxon>
        <taxon>eudicotyledons</taxon>
        <taxon>Gunneridae</taxon>
        <taxon>Pentapetalae</taxon>
        <taxon>asterids</taxon>
        <taxon>campanulids</taxon>
        <taxon>Asterales</taxon>
        <taxon>Asteraceae</taxon>
        <taxon>Asteroideae</taxon>
        <taxon>Anthemideae</taxon>
        <taxon>Artemisiinae</taxon>
        <taxon>Artemisia</taxon>
    </lineage>
</organism>
<evidence type="ECO:0000313" key="2">
    <source>
        <dbReference type="Proteomes" id="UP000245207"/>
    </source>
</evidence>
<dbReference type="InterPro" id="IPR045167">
    <property type="entry name" value="Hobbit"/>
</dbReference>
<dbReference type="AlphaFoldDB" id="A0A2U1LQX2"/>
<dbReference type="Pfam" id="PF10344">
    <property type="entry name" value="Hobbit"/>
    <property type="match status" value="1"/>
</dbReference>
<dbReference type="PANTHER" id="PTHR15678">
    <property type="entry name" value="ANTIGEN MLAA-22-RELATED"/>
    <property type="match status" value="1"/>
</dbReference>
<protein>
    <submittedName>
        <fullName evidence="1">Uncharacterized protein</fullName>
    </submittedName>
</protein>
<dbReference type="EMBL" id="PKPP01008175">
    <property type="protein sequence ID" value="PWA51390.1"/>
    <property type="molecule type" value="Genomic_DNA"/>
</dbReference>
<dbReference type="Proteomes" id="UP000245207">
    <property type="component" value="Unassembled WGS sequence"/>
</dbReference>
<accession>A0A2U1LQX2</accession>
<proteinExistence type="predicted"/>
<sequence length="110" mass="11859">MGSGCMVLVASVPVGLLQVDLIRGSILGRFLLAAFRGRVLARSFHAVLNVGIEMIKQALGSGDVTNSELTWNRMQLSVMLEYVQVLVAPTDVDPGVGLKWLALLESLYAM</sequence>
<gene>
    <name evidence="1" type="ORF">CTI12_AA464000</name>
</gene>
<comment type="caution">
    <text evidence="1">The sequence shown here is derived from an EMBL/GenBank/DDBJ whole genome shotgun (WGS) entry which is preliminary data.</text>
</comment>
<name>A0A2U1LQX2_ARTAN</name>
<dbReference type="OrthoDB" id="1713074at2759"/>
<dbReference type="PANTHER" id="PTHR15678:SF6">
    <property type="entry name" value="BRIDGE-LIKE LIPID TRANSFER PROTEIN FAMILY MEMBER 2"/>
    <property type="match status" value="1"/>
</dbReference>
<dbReference type="STRING" id="35608.A0A2U1LQX2"/>
<keyword evidence="2" id="KW-1185">Reference proteome</keyword>
<reference evidence="1 2" key="1">
    <citation type="journal article" date="2018" name="Mol. Plant">
        <title>The genome of Artemisia annua provides insight into the evolution of Asteraceae family and artemisinin biosynthesis.</title>
        <authorList>
            <person name="Shen Q."/>
            <person name="Zhang L."/>
            <person name="Liao Z."/>
            <person name="Wang S."/>
            <person name="Yan T."/>
            <person name="Shi P."/>
            <person name="Liu M."/>
            <person name="Fu X."/>
            <person name="Pan Q."/>
            <person name="Wang Y."/>
            <person name="Lv Z."/>
            <person name="Lu X."/>
            <person name="Zhang F."/>
            <person name="Jiang W."/>
            <person name="Ma Y."/>
            <person name="Chen M."/>
            <person name="Hao X."/>
            <person name="Li L."/>
            <person name="Tang Y."/>
            <person name="Lv G."/>
            <person name="Zhou Y."/>
            <person name="Sun X."/>
            <person name="Brodelius P.E."/>
            <person name="Rose J.K.C."/>
            <person name="Tang K."/>
        </authorList>
    </citation>
    <scope>NUCLEOTIDE SEQUENCE [LARGE SCALE GENOMIC DNA]</scope>
    <source>
        <strain evidence="2">cv. Huhao1</strain>
        <tissue evidence="1">Leaf</tissue>
    </source>
</reference>